<keyword evidence="4" id="KW-0539">Nucleus</keyword>
<keyword evidence="2" id="KW-1017">Isopeptide bond</keyword>
<feature type="compositionally biased region" description="Gly residues" evidence="6">
    <location>
        <begin position="962"/>
        <end position="971"/>
    </location>
</feature>
<evidence type="ECO:0000256" key="1">
    <source>
        <dbReference type="ARBA" id="ARBA00004123"/>
    </source>
</evidence>
<dbReference type="GO" id="GO:1990918">
    <property type="term" value="P:double-strand break repair involved in meiotic recombination"/>
    <property type="evidence" value="ECO:0007669"/>
    <property type="project" value="TreeGrafter"/>
</dbReference>
<feature type="compositionally biased region" description="Basic residues" evidence="6">
    <location>
        <begin position="1"/>
        <end position="10"/>
    </location>
</feature>
<sequence length="1416" mass="157004">MGKNARRRRRGGLDGAPASKRRKRTEWTDSPLGRAVEPAGLVLSDGTEPNKLTVEPAIFQKKLSALFRRHPNTQEAVDEFTESLKKYTDNSVRFRQALLPTSVADGADVMSRSGGLDSLMRQLLSVDYLQPSVAHLLLLRLSSYMDTEPSSHSLNTRELCQMPALIINQLRWLDHIVNGKDLCRELLEVVGVAPVEIQREIVTAIPEILDDAQHNNAALELKSLLQSNSGLMAATIDAMSSLNLSFDIEAEVLDVAMGCLGTASVADLPLVLRFIMQQVNSKSAVEIIGEVREKLDFESSFLSHPAACSTPRSSSQRPFVRLSAEVSDRFMVFDAISSSIRFKKPVADGWMKSIEAVAEQSEHKVIDLFVLFILHSLPARKKAVETLFATKVRTQLFTDELLAAAFGPHAKALSEFFPSVLSLCESLLASSSPTITSFTTSLYQHLFSTFDIYCRQEVIGTLVTHIGSGMPTEVNHALDILATLVETRRSEMDRFAVLIKGVLDYLEHLSVGQIRRLYSVLSVLAFHDVETGGSGVQDEMHTLIRKQLSHVESKYRRMGVVGAVMIIQQLGRRRETTDLSLRLTSGCSQSSSQSDSTLPPARRRQAISMLDDVMRNCSKSPDSAVLFCDEMTAAVQSLPLDHALLRHLCDETTSVFQDTFLVEVSDSLPSDLGLPVELAHGLDSSEEDSIAVNMFPLATRQDERSRERGSCLRGMAAQFRLLRVCEQILNGSLEGVDALLGAPVVMSVRDRLESERFEDLPLVKRQSVCLSLCHCLNWFRELVCAFSGEKDVDMRGKVMVRMKDITDMQTLLESCMAATPGFLPPLVTAEEVKAPVRPRRGKRLGSKGDTTVANTTNITQNVDKDSTTTEKTTGMPTVSLDLYRQYFRELDLGVFAILEYGPISRTLLDTEEHTREREELRLLPQQLSFLLHDLCHKLTTTLSQFGSRRLSGGRGKSRGRPSSGGGKDGGGKIQLFSVDELVSMTANIVGSLCEHLESTSGFFQAQLEENDGIVDMQCTHDDHAIHCTNLDLLLRSMATFFAWPPLSDPHYSEQLFTGLKSLASRIGHATGQQSASIPELAPSVHRYLQQFSDSLPSLSSAHLLAKLMVAIGKTSPSLHPLISNSCQGLLQRKWGAMGTNQQRSDALEYLIRYHVEWSEDPLEALETITGDGITDLLGEEASEESSSYPTLSSATLPCYYRALMSGLVGQMKAIPPPSKKTTPTTEECLERFHLLEVSAKVLYILVNVVKSFDRRTMLSSALKYGRLYIEHFIKSGMPILHLLFRSRKDDVQAVLKTLQQSTRLLQHFCSHSKVAKDIALTNHVPPCKRSLETLVFTVKELLTAYNCAEAFWVGNLKNRDIRGQEILSQSSQANTTSREEDEEEEGETCEDGSSTTTTTVTRRDDILDSDSEERED</sequence>
<dbReference type="EMBL" id="CASHTH010001114">
    <property type="protein sequence ID" value="CAI8011636.1"/>
    <property type="molecule type" value="Genomic_DNA"/>
</dbReference>
<dbReference type="InterPro" id="IPR029448">
    <property type="entry name" value="FANCD2"/>
</dbReference>
<gene>
    <name evidence="7" type="ORF">GBAR_LOCUS7481</name>
</gene>
<dbReference type="InterPro" id="IPR016024">
    <property type="entry name" value="ARM-type_fold"/>
</dbReference>
<evidence type="ECO:0000256" key="6">
    <source>
        <dbReference type="SAM" id="MobiDB-lite"/>
    </source>
</evidence>
<dbReference type="PANTHER" id="PTHR32086:SF0">
    <property type="entry name" value="FANCONI ANEMIA GROUP D2 PROTEIN"/>
    <property type="match status" value="1"/>
</dbReference>
<proteinExistence type="inferred from homology"/>
<feature type="compositionally biased region" description="Acidic residues" evidence="6">
    <location>
        <begin position="1379"/>
        <end position="1390"/>
    </location>
</feature>
<dbReference type="GO" id="GO:0007129">
    <property type="term" value="P:homologous chromosome pairing at meiosis"/>
    <property type="evidence" value="ECO:0007669"/>
    <property type="project" value="TreeGrafter"/>
</dbReference>
<keyword evidence="8" id="KW-1185">Reference proteome</keyword>
<dbReference type="Pfam" id="PF14631">
    <property type="entry name" value="FancD2"/>
    <property type="match status" value="1"/>
</dbReference>
<evidence type="ECO:0000256" key="5">
    <source>
        <dbReference type="ARBA" id="ARBA00093456"/>
    </source>
</evidence>
<protein>
    <submittedName>
        <fullName evidence="7">Fanconi anemia group D2 protein</fullName>
    </submittedName>
</protein>
<keyword evidence="3" id="KW-0832">Ubl conjugation</keyword>
<evidence type="ECO:0000313" key="7">
    <source>
        <dbReference type="EMBL" id="CAI8011636.1"/>
    </source>
</evidence>
<dbReference type="GO" id="GO:0036297">
    <property type="term" value="P:interstrand cross-link repair"/>
    <property type="evidence" value="ECO:0007669"/>
    <property type="project" value="TreeGrafter"/>
</dbReference>
<comment type="subcellular location">
    <subcellularLocation>
        <location evidence="1">Nucleus</location>
    </subcellularLocation>
</comment>
<accession>A0AA35WBZ1</accession>
<feature type="region of interest" description="Disordered" evidence="6">
    <location>
        <begin position="946"/>
        <end position="971"/>
    </location>
</feature>
<dbReference type="GO" id="GO:0070182">
    <property type="term" value="F:DNA polymerase binding"/>
    <property type="evidence" value="ECO:0007669"/>
    <property type="project" value="TreeGrafter"/>
</dbReference>
<dbReference type="SUPFAM" id="SSF48371">
    <property type="entry name" value="ARM repeat"/>
    <property type="match status" value="1"/>
</dbReference>
<dbReference type="GO" id="GO:0000793">
    <property type="term" value="C:condensed chromosome"/>
    <property type="evidence" value="ECO:0007669"/>
    <property type="project" value="TreeGrafter"/>
</dbReference>
<evidence type="ECO:0000313" key="8">
    <source>
        <dbReference type="Proteomes" id="UP001174909"/>
    </source>
</evidence>
<dbReference type="Proteomes" id="UP001174909">
    <property type="component" value="Unassembled WGS sequence"/>
</dbReference>
<dbReference type="GO" id="GO:0005634">
    <property type="term" value="C:nucleus"/>
    <property type="evidence" value="ECO:0007669"/>
    <property type="project" value="UniProtKB-SubCell"/>
</dbReference>
<evidence type="ECO:0000256" key="2">
    <source>
        <dbReference type="ARBA" id="ARBA00022499"/>
    </source>
</evidence>
<name>A0AA35WBZ1_GEOBA</name>
<reference evidence="7" key="1">
    <citation type="submission" date="2023-03" db="EMBL/GenBank/DDBJ databases">
        <authorList>
            <person name="Steffen K."/>
            <person name="Cardenas P."/>
        </authorList>
    </citation>
    <scope>NUCLEOTIDE SEQUENCE</scope>
</reference>
<evidence type="ECO:0000256" key="4">
    <source>
        <dbReference type="ARBA" id="ARBA00023242"/>
    </source>
</evidence>
<evidence type="ECO:0000256" key="3">
    <source>
        <dbReference type="ARBA" id="ARBA00022843"/>
    </source>
</evidence>
<dbReference type="GO" id="GO:0031573">
    <property type="term" value="P:mitotic intra-S DNA damage checkpoint signaling"/>
    <property type="evidence" value="ECO:0007669"/>
    <property type="project" value="TreeGrafter"/>
</dbReference>
<feature type="region of interest" description="Disordered" evidence="6">
    <location>
        <begin position="1367"/>
        <end position="1416"/>
    </location>
</feature>
<feature type="compositionally biased region" description="Acidic residues" evidence="6">
    <location>
        <begin position="1407"/>
        <end position="1416"/>
    </location>
</feature>
<feature type="compositionally biased region" description="Low complexity" evidence="6">
    <location>
        <begin position="1391"/>
        <end position="1400"/>
    </location>
</feature>
<comment type="similarity">
    <text evidence="5">Belongs to the Fanconi anemia protein FANCD2 family.</text>
</comment>
<comment type="caution">
    <text evidence="7">The sequence shown here is derived from an EMBL/GenBank/DDBJ whole genome shotgun (WGS) entry which is preliminary data.</text>
</comment>
<organism evidence="7 8">
    <name type="scientific">Geodia barretti</name>
    <name type="common">Barrett's horny sponge</name>
    <dbReference type="NCBI Taxonomy" id="519541"/>
    <lineage>
        <taxon>Eukaryota</taxon>
        <taxon>Metazoa</taxon>
        <taxon>Porifera</taxon>
        <taxon>Demospongiae</taxon>
        <taxon>Heteroscleromorpha</taxon>
        <taxon>Tetractinellida</taxon>
        <taxon>Astrophorina</taxon>
        <taxon>Geodiidae</taxon>
        <taxon>Geodia</taxon>
    </lineage>
</organism>
<feature type="region of interest" description="Disordered" evidence="6">
    <location>
        <begin position="1"/>
        <end position="31"/>
    </location>
</feature>
<dbReference type="PANTHER" id="PTHR32086">
    <property type="entry name" value="FANCONI ANEMIA GROUP D2 PROTEIN"/>
    <property type="match status" value="1"/>
</dbReference>